<organism evidence="3 4">
    <name type="scientific">Spinacia oleracea</name>
    <name type="common">Spinach</name>
    <dbReference type="NCBI Taxonomy" id="3562"/>
    <lineage>
        <taxon>Eukaryota</taxon>
        <taxon>Viridiplantae</taxon>
        <taxon>Streptophyta</taxon>
        <taxon>Embryophyta</taxon>
        <taxon>Tracheophyta</taxon>
        <taxon>Spermatophyta</taxon>
        <taxon>Magnoliopsida</taxon>
        <taxon>eudicotyledons</taxon>
        <taxon>Gunneridae</taxon>
        <taxon>Pentapetalae</taxon>
        <taxon>Caryophyllales</taxon>
        <taxon>Chenopodiaceae</taxon>
        <taxon>Chenopodioideae</taxon>
        <taxon>Anserineae</taxon>
        <taxon>Spinacia</taxon>
    </lineage>
</organism>
<evidence type="ECO:0000256" key="2">
    <source>
        <dbReference type="SAM" id="Coils"/>
    </source>
</evidence>
<dbReference type="AlphaFoldDB" id="A0A9R0IGH2"/>
<evidence type="ECO:0000313" key="3">
    <source>
        <dbReference type="Proteomes" id="UP000813463"/>
    </source>
</evidence>
<accession>A0A9R0IGH2</accession>
<dbReference type="KEGG" id="soe:110788392"/>
<proteinExistence type="predicted"/>
<dbReference type="Proteomes" id="UP000813463">
    <property type="component" value="Chromosome 1"/>
</dbReference>
<evidence type="ECO:0000256" key="1">
    <source>
        <dbReference type="ARBA" id="ARBA00023054"/>
    </source>
</evidence>
<keyword evidence="1 2" id="KW-0175">Coiled coil</keyword>
<protein>
    <submittedName>
        <fullName evidence="4">Uncharacterized protein</fullName>
    </submittedName>
</protein>
<feature type="coiled-coil region" evidence="2">
    <location>
        <begin position="344"/>
        <end position="549"/>
    </location>
</feature>
<name>A0A9R0IGH2_SPIOL</name>
<dbReference type="GO" id="GO:0007131">
    <property type="term" value="P:reciprocal meiotic recombination"/>
    <property type="evidence" value="ECO:0000318"/>
    <property type="project" value="GO_Central"/>
</dbReference>
<dbReference type="RefSeq" id="XP_021848731.1">
    <property type="nucleotide sequence ID" value="XM_021993039.2"/>
</dbReference>
<feature type="coiled-coil region" evidence="2">
    <location>
        <begin position="102"/>
        <end position="220"/>
    </location>
</feature>
<evidence type="ECO:0000313" key="4">
    <source>
        <dbReference type="RefSeq" id="XP_021848731.1"/>
    </source>
</evidence>
<reference evidence="3" key="1">
    <citation type="journal article" date="2021" name="Nat. Commun.">
        <title>Genomic analyses provide insights into spinach domestication and the genetic basis of agronomic traits.</title>
        <authorList>
            <person name="Cai X."/>
            <person name="Sun X."/>
            <person name="Xu C."/>
            <person name="Sun H."/>
            <person name="Wang X."/>
            <person name="Ge C."/>
            <person name="Zhang Z."/>
            <person name="Wang Q."/>
            <person name="Fei Z."/>
            <person name="Jiao C."/>
            <person name="Wang Q."/>
        </authorList>
    </citation>
    <scope>NUCLEOTIDE SEQUENCE [LARGE SCALE GENOMIC DNA]</scope>
    <source>
        <strain evidence="3">cv. Varoflay</strain>
    </source>
</reference>
<feature type="coiled-coil region" evidence="2">
    <location>
        <begin position="587"/>
        <end position="697"/>
    </location>
</feature>
<reference evidence="4" key="2">
    <citation type="submission" date="2025-08" db="UniProtKB">
        <authorList>
            <consortium name="RefSeq"/>
        </authorList>
    </citation>
    <scope>IDENTIFICATION</scope>
    <source>
        <tissue evidence="4">Leaf</tissue>
    </source>
</reference>
<dbReference type="PANTHER" id="PTHR23160">
    <property type="entry name" value="SYNAPTONEMAL COMPLEX PROTEIN-RELATED"/>
    <property type="match status" value="1"/>
</dbReference>
<gene>
    <name evidence="4" type="primary">LOC110788392</name>
</gene>
<dbReference type="OrthoDB" id="2019763at2759"/>
<keyword evidence="3" id="KW-1185">Reference proteome</keyword>
<sequence length="781" mass="89113">MGFSANLLPHVPASYRRHYFKFCSLRVRESHRSLSFVTTTKCYGLHGINSILGDRISSINNNGTPEPATALLERLFAQTQKLEEHLNGNSHFFQDVDPDFNLENLESGIEAALKALRKKEEDLQEAERMVMLEHAELNQAKEELERREKEIAAAFSKQEKLEEELRQANLKLVSQARHVEDMKLLLKEREQEIAAAQSVLLLKQDEMDKMRCELTRKNEEAAKNAMQLISKAQLLDEANDVVKKQDIEIQELGNVLHGKQQEMEELLSTQQLEGEKLKAAETKLEKQTMEWLQAQEDLKKLGEEASKHVDESKETMKDFRRVKRLLADVRSELVSSQKSWVTSRQKMEEQELVLEKQRLELEEQQETIVSYMSSLKSAQLEIENERGKLRVAEALNKEFELDLSLKRGLLQNLLGELDEEKCSLQKVTSEVSTLREELNMKSSEFEENNNLLEVKEKELVEAKLEIQQLISEQKSLMLILQERDLELNTAKKRLEEVNAEVAELKLLLNKKEDQLILATGMLKEKDDFAEAMQHELDDARVKASEAESVVGRIVDLTKELVISTKEGSLYTSSDLEKFPSQFLGNSGEDYRLQKIQLEAELESTKENLKAKEMELLASQRKLAIKDEELEMVLERLEEKDRELKELEERRRDADDLNKLSILANESVDDLSIEKLQLEAAQLEVEAATSALHKLAEMSRELLNKASLSIDSDLEVNVFPQNGFGSDSCVVEESVPLQNGPEPDSNLVESNECLTEITFEVARLSALTERLVQEAGVVSAAT</sequence>
<dbReference type="PANTHER" id="PTHR23160:SF19">
    <property type="entry name" value="MYOSIN HEAVY CHAIN-RELATED PROTEIN"/>
    <property type="match status" value="1"/>
</dbReference>
<dbReference type="GeneID" id="110788392"/>